<protein>
    <recommendedName>
        <fullName evidence="1">DNA2/NAM7 helicase-like C-terminal domain-containing protein</fullName>
    </recommendedName>
</protein>
<dbReference type="Gene3D" id="3.40.50.300">
    <property type="entry name" value="P-loop containing nucleotide triphosphate hydrolases"/>
    <property type="match status" value="1"/>
</dbReference>
<evidence type="ECO:0000313" key="2">
    <source>
        <dbReference type="EMBL" id="CAF4389658.1"/>
    </source>
</evidence>
<comment type="caution">
    <text evidence="2">The sequence shown here is derived from an EMBL/GenBank/DDBJ whole genome shotgun (WGS) entry which is preliminary data.</text>
</comment>
<dbReference type="SUPFAM" id="SSF52540">
    <property type="entry name" value="P-loop containing nucleoside triphosphate hydrolases"/>
    <property type="match status" value="1"/>
</dbReference>
<evidence type="ECO:0000259" key="1">
    <source>
        <dbReference type="Pfam" id="PF13087"/>
    </source>
</evidence>
<evidence type="ECO:0000313" key="3">
    <source>
        <dbReference type="Proteomes" id="UP000682733"/>
    </source>
</evidence>
<dbReference type="CDD" id="cd18808">
    <property type="entry name" value="SF1_C_Upf1"/>
    <property type="match status" value="1"/>
</dbReference>
<dbReference type="EMBL" id="CAJOBA010070649">
    <property type="protein sequence ID" value="CAF4389658.1"/>
    <property type="molecule type" value="Genomic_DNA"/>
</dbReference>
<dbReference type="InterPro" id="IPR047187">
    <property type="entry name" value="SF1_C_Upf1"/>
</dbReference>
<proteinExistence type="predicted"/>
<feature type="domain" description="DNA2/NAM7 helicase-like C-terminal" evidence="1">
    <location>
        <begin position="9"/>
        <end position="176"/>
    </location>
</feature>
<accession>A0A8S2VB47</accession>
<dbReference type="Proteomes" id="UP000682733">
    <property type="component" value="Unassembled WGS sequence"/>
</dbReference>
<reference evidence="2" key="1">
    <citation type="submission" date="2021-02" db="EMBL/GenBank/DDBJ databases">
        <authorList>
            <person name="Nowell W R."/>
        </authorList>
    </citation>
    <scope>NUCLEOTIDE SEQUENCE</scope>
</reference>
<organism evidence="2 3">
    <name type="scientific">Didymodactylos carnosus</name>
    <dbReference type="NCBI Taxonomy" id="1234261"/>
    <lineage>
        <taxon>Eukaryota</taxon>
        <taxon>Metazoa</taxon>
        <taxon>Spiralia</taxon>
        <taxon>Gnathifera</taxon>
        <taxon>Rotifera</taxon>
        <taxon>Eurotatoria</taxon>
        <taxon>Bdelloidea</taxon>
        <taxon>Philodinida</taxon>
        <taxon>Philodinidae</taxon>
        <taxon>Didymodactylos</taxon>
    </lineage>
</organism>
<name>A0A8S2VB47_9BILA</name>
<dbReference type="AlphaFoldDB" id="A0A8S2VB47"/>
<dbReference type="InterPro" id="IPR045055">
    <property type="entry name" value="DNA2/NAM7-like"/>
</dbReference>
<dbReference type="InterPro" id="IPR027417">
    <property type="entry name" value="P-loop_NTPase"/>
</dbReference>
<feature type="non-terminal residue" evidence="2">
    <location>
        <position position="1"/>
    </location>
</feature>
<dbReference type="PANTHER" id="PTHR10887">
    <property type="entry name" value="DNA2/NAM7 HELICASE FAMILY"/>
    <property type="match status" value="1"/>
</dbReference>
<gene>
    <name evidence="2" type="ORF">TMI583_LOCUS42964</name>
</gene>
<sequence length="184" mass="21236">EASKSYNLSQSLYFRLNKIFERQPNPPVIMLNTQYRMNPEIVSYPNKEFYGGELDNAKSVFSQSSDQFKPLFYYNIETAAHSHDYASSAYNPVEAEVVAKFCHRLIWLWGSMNLDDEDTTLLIEQRIGVITPYKGQMHVLEQEFQKWDMSHVEIGSVDSFQGKEKDFILISCINQTRGAGNSEI</sequence>
<feature type="non-terminal residue" evidence="2">
    <location>
        <position position="184"/>
    </location>
</feature>
<dbReference type="PANTHER" id="PTHR10887:SF495">
    <property type="entry name" value="HELICASE SENATAXIN ISOFORM X1-RELATED"/>
    <property type="match status" value="1"/>
</dbReference>
<dbReference type="InterPro" id="IPR041679">
    <property type="entry name" value="DNA2/NAM7-like_C"/>
</dbReference>
<dbReference type="Pfam" id="PF13087">
    <property type="entry name" value="AAA_12"/>
    <property type="match status" value="1"/>
</dbReference>